<name>A0AAP0LHW4_9ROSI</name>
<dbReference type="SUPFAM" id="SSF48576">
    <property type="entry name" value="Terpenoid synthases"/>
    <property type="match status" value="1"/>
</dbReference>
<proteinExistence type="predicted"/>
<dbReference type="InterPro" id="IPR008949">
    <property type="entry name" value="Isoprenoid_synthase_dom_sf"/>
</dbReference>
<dbReference type="InterPro" id="IPR005630">
    <property type="entry name" value="Terpene_synthase_metal-bd"/>
</dbReference>
<dbReference type="GO" id="GO:0016114">
    <property type="term" value="P:terpenoid biosynthetic process"/>
    <property type="evidence" value="ECO:0007669"/>
    <property type="project" value="InterPro"/>
</dbReference>
<evidence type="ECO:0000259" key="3">
    <source>
        <dbReference type="Pfam" id="PF03936"/>
    </source>
</evidence>
<keyword evidence="5" id="KW-1185">Reference proteome</keyword>
<dbReference type="Proteomes" id="UP001428341">
    <property type="component" value="Unassembled WGS sequence"/>
</dbReference>
<evidence type="ECO:0000256" key="2">
    <source>
        <dbReference type="ARBA" id="ARBA00022842"/>
    </source>
</evidence>
<sequence>MRKSFLLEAKWYSSGYMPILEEYMDNAWISVSGPVILLHAYTLIANPATEEALQFLEEYRNIIRCPSVIF</sequence>
<dbReference type="PANTHER" id="PTHR31225">
    <property type="entry name" value="OS04G0344100 PROTEIN-RELATED"/>
    <property type="match status" value="1"/>
</dbReference>
<organism evidence="4 5">
    <name type="scientific">Citrus x changshan-huyou</name>
    <dbReference type="NCBI Taxonomy" id="2935761"/>
    <lineage>
        <taxon>Eukaryota</taxon>
        <taxon>Viridiplantae</taxon>
        <taxon>Streptophyta</taxon>
        <taxon>Embryophyta</taxon>
        <taxon>Tracheophyta</taxon>
        <taxon>Spermatophyta</taxon>
        <taxon>Magnoliopsida</taxon>
        <taxon>eudicotyledons</taxon>
        <taxon>Gunneridae</taxon>
        <taxon>Pentapetalae</taxon>
        <taxon>rosids</taxon>
        <taxon>malvids</taxon>
        <taxon>Sapindales</taxon>
        <taxon>Rutaceae</taxon>
        <taxon>Aurantioideae</taxon>
        <taxon>Citrus</taxon>
    </lineage>
</organism>
<reference evidence="4 5" key="1">
    <citation type="submission" date="2024-05" db="EMBL/GenBank/DDBJ databases">
        <title>Haplotype-resolved chromosome-level genome assembly of Huyou (Citrus changshanensis).</title>
        <authorList>
            <person name="Miao C."/>
            <person name="Chen W."/>
            <person name="Wu Y."/>
            <person name="Wang L."/>
            <person name="Zhao S."/>
            <person name="Grierson D."/>
            <person name="Xu C."/>
            <person name="Chen K."/>
        </authorList>
    </citation>
    <scope>NUCLEOTIDE SEQUENCE [LARGE SCALE GENOMIC DNA]</scope>
    <source>
        <strain evidence="4">01-14</strain>
        <tissue evidence="4">Leaf</tissue>
    </source>
</reference>
<dbReference type="InterPro" id="IPR050148">
    <property type="entry name" value="Terpene_synthase-like"/>
</dbReference>
<gene>
    <name evidence="4" type="ORF">WN944_027387</name>
</gene>
<dbReference type="GO" id="GO:0010333">
    <property type="term" value="F:terpene synthase activity"/>
    <property type="evidence" value="ECO:0007669"/>
    <property type="project" value="InterPro"/>
</dbReference>
<dbReference type="PANTHER" id="PTHR31225:SF9">
    <property type="entry name" value="TERPENE SYNTHASE 10"/>
    <property type="match status" value="1"/>
</dbReference>
<keyword evidence="2" id="KW-0460">Magnesium</keyword>
<keyword evidence="1" id="KW-0479">Metal-binding</keyword>
<dbReference type="Pfam" id="PF03936">
    <property type="entry name" value="Terpene_synth_C"/>
    <property type="match status" value="1"/>
</dbReference>
<dbReference type="Gene3D" id="1.10.600.10">
    <property type="entry name" value="Farnesyl Diphosphate Synthase"/>
    <property type="match status" value="1"/>
</dbReference>
<evidence type="ECO:0000256" key="1">
    <source>
        <dbReference type="ARBA" id="ARBA00022723"/>
    </source>
</evidence>
<feature type="domain" description="Terpene synthase metal-binding" evidence="3">
    <location>
        <begin position="3"/>
        <end position="70"/>
    </location>
</feature>
<dbReference type="AlphaFoldDB" id="A0AAP0LHW4"/>
<evidence type="ECO:0000313" key="4">
    <source>
        <dbReference type="EMBL" id="KAK9175381.1"/>
    </source>
</evidence>
<evidence type="ECO:0000313" key="5">
    <source>
        <dbReference type="Proteomes" id="UP001428341"/>
    </source>
</evidence>
<dbReference type="GO" id="GO:0000287">
    <property type="term" value="F:magnesium ion binding"/>
    <property type="evidence" value="ECO:0007669"/>
    <property type="project" value="InterPro"/>
</dbReference>
<protein>
    <recommendedName>
        <fullName evidence="3">Terpene synthase metal-binding domain-containing protein</fullName>
    </recommendedName>
</protein>
<comment type="caution">
    <text evidence="4">The sequence shown here is derived from an EMBL/GenBank/DDBJ whole genome shotgun (WGS) entry which is preliminary data.</text>
</comment>
<dbReference type="EMBL" id="JBCGBO010000025">
    <property type="protein sequence ID" value="KAK9175381.1"/>
    <property type="molecule type" value="Genomic_DNA"/>
</dbReference>
<accession>A0AAP0LHW4</accession>